<reference evidence="5 6" key="1">
    <citation type="submission" date="2016-11" db="EMBL/GenBank/DDBJ databases">
        <authorList>
            <person name="Jaros S."/>
            <person name="Januszkiewicz K."/>
            <person name="Wedrychowicz H."/>
        </authorList>
    </citation>
    <scope>NUCLEOTIDE SEQUENCE [LARGE SCALE GENOMIC DNA]</scope>
    <source>
        <strain evidence="5 6">DSM 24787</strain>
    </source>
</reference>
<sequence>MKNIRQTSLNINIIHSHNHMRSKLYLLVITLFIPSFCFAQSDSVLQRIVLIGDAGEMHNGTNPTIDAVRRTIDLNKGKNTVLFLGDNVYPLGLPNVNARNYNEAKEILDYQINLLKGTKAEGIFIPGNHDWSRHKPDGWQIIRNQQLYVDSFGLANVQFLPKGGCPGPVAVPLGKDAVLIVFDSEWWLYPGKKPGLESGCDCKTEDEVLAAINDIAALNPGKLMVFATHHPLRSYGIHGGYYTIKQHIFPLTDAKPGLYIPLPVIGSIYPLVRGVFGTTEDLPHPLYKRMIKGIEEALPEDAQVVFVSGHDHTLQLIKDKGRSYIVSGSGAKDNRVKKGKLSEFASRLNGFSVIEVMSNGNVQVNFYNDKDTKPMFSQNLYNLSTYRGRAENYPSRKDAPATMTLAPDLQYEKAGGFHRFLLGDNYRKVWATPLTFPVINLDTVKGGLKILKRGGGKQTRSLRLEDKAGNEWVMRSLRKWPTSALPEQLRETIAKEVVQDQISAANPYAPLAVRPLARAAGVPYTNPEFVYLADDTALGIYRKDFANGVYLLEEREPVSTNKTYNSEKLMENLLEDNDNSMDQPAYLQARLLDMFIADWDRHEDQWRWYAEKDKKKKVFYPIPRDRDQAFFVNEGILPRLVSRPWLLPAIQGFRKKFPYIQGFNFSARFLDRNFMSELDEAAWQKQSTAFAGLMTDQLIDEAVTQFPDTINKQVSEMMRSTLKVRRDKLPVQAMKYYHFLAKGVDVTGTFKNEQFTVTRLPEGKVQVQSQKISKSGDLEQTLYNRTFDPAHTKEIMLYGLGGQDKFIIKGEGRSPIRIRIIGGKEKDTYIDSSKSSGKRIFIYDLAHRQDSFAVTGRERLRLSSKPEVIRYDRRAFQYNKVMPLLAAGYNLDDGISLGLGIQYIGHGFRKDSFAVKHTFTGTHAVATQAYQFRYQGQFNDIIGKTDLIVNATAKAPHNTVNFFGFGNETVYKDTTKPRIRYYRSRFNVYSVTAALRTNLTQNVTFFAGPAVSVNTLEAEDNGGRFLTNYKENKLDSASLFKNKYYAGLSTGINIDTRDNNLNPTRGLLWSTTYQANTGLNKYSNSYSTLRTDMSIYASLGLPATVTLVSRFGGGVTWGRPEFFQAMTLGGTANLRGYRNNRFAGRAMVYNNMELRVKLFDFTSYILPGSVGLLAFNDVGRVWEDGERSHVWHDGFGGGIYFSPVNMLIITAVVGHSKEETLPYVTFGFKF</sequence>
<dbReference type="InterPro" id="IPR051544">
    <property type="entry name" value="TPS_OM_transporter"/>
</dbReference>
<comment type="subcellular location">
    <subcellularLocation>
        <location evidence="1">Membrane</location>
    </subcellularLocation>
</comment>
<dbReference type="Gene3D" id="2.40.160.50">
    <property type="entry name" value="membrane protein fhac: a member of the omp85/tpsb transporter family"/>
    <property type="match status" value="1"/>
</dbReference>
<dbReference type="InterPro" id="IPR029052">
    <property type="entry name" value="Metallo-depent_PP-like"/>
</dbReference>
<keyword evidence="2" id="KW-0472">Membrane</keyword>
<evidence type="ECO:0000256" key="2">
    <source>
        <dbReference type="ARBA" id="ARBA00023136"/>
    </source>
</evidence>
<dbReference type="GO" id="GO:0019867">
    <property type="term" value="C:outer membrane"/>
    <property type="evidence" value="ECO:0007669"/>
    <property type="project" value="InterPro"/>
</dbReference>
<dbReference type="GO" id="GO:0098046">
    <property type="term" value="C:type V protein secretion system complex"/>
    <property type="evidence" value="ECO:0007669"/>
    <property type="project" value="TreeGrafter"/>
</dbReference>
<dbReference type="Pfam" id="PF01103">
    <property type="entry name" value="Omp85"/>
    <property type="match status" value="1"/>
</dbReference>
<dbReference type="EMBL" id="FSRA01000002">
    <property type="protein sequence ID" value="SIO38960.1"/>
    <property type="molecule type" value="Genomic_DNA"/>
</dbReference>
<evidence type="ECO:0000256" key="1">
    <source>
        <dbReference type="ARBA" id="ARBA00004370"/>
    </source>
</evidence>
<keyword evidence="6" id="KW-1185">Reference proteome</keyword>
<dbReference type="AlphaFoldDB" id="A0A1N6J3U4"/>
<name>A0A1N6J3U4_9BACT</name>
<evidence type="ECO:0000313" key="5">
    <source>
        <dbReference type="EMBL" id="SIO38960.1"/>
    </source>
</evidence>
<dbReference type="PANTHER" id="PTHR34597:SF3">
    <property type="entry name" value="OUTER MEMBRANE TRANSPORTER CDIB"/>
    <property type="match status" value="1"/>
</dbReference>
<evidence type="ECO:0000259" key="4">
    <source>
        <dbReference type="Pfam" id="PF01103"/>
    </source>
</evidence>
<dbReference type="SUPFAM" id="SSF56300">
    <property type="entry name" value="Metallo-dependent phosphatases"/>
    <property type="match status" value="1"/>
</dbReference>
<gene>
    <name evidence="5" type="ORF">SAMN04488055_3606</name>
</gene>
<dbReference type="GO" id="GO:0046819">
    <property type="term" value="P:protein secretion by the type V secretion system"/>
    <property type="evidence" value="ECO:0007669"/>
    <property type="project" value="TreeGrafter"/>
</dbReference>
<dbReference type="Proteomes" id="UP000185003">
    <property type="component" value="Unassembled WGS sequence"/>
</dbReference>
<dbReference type="Pfam" id="PF00149">
    <property type="entry name" value="Metallophos"/>
    <property type="match status" value="1"/>
</dbReference>
<dbReference type="STRING" id="536979.SAMN04488055_3606"/>
<dbReference type="InterPro" id="IPR004843">
    <property type="entry name" value="Calcineurin-like_PHP"/>
</dbReference>
<dbReference type="Gene3D" id="3.60.21.10">
    <property type="match status" value="1"/>
</dbReference>
<accession>A0A1N6J3U4</accession>
<feature type="domain" description="Calcineurin-like phosphoesterase" evidence="3">
    <location>
        <begin position="47"/>
        <end position="245"/>
    </location>
</feature>
<dbReference type="GO" id="GO:0016787">
    <property type="term" value="F:hydrolase activity"/>
    <property type="evidence" value="ECO:0007669"/>
    <property type="project" value="InterPro"/>
</dbReference>
<dbReference type="GO" id="GO:0008320">
    <property type="term" value="F:protein transmembrane transporter activity"/>
    <property type="evidence" value="ECO:0007669"/>
    <property type="project" value="TreeGrafter"/>
</dbReference>
<evidence type="ECO:0000259" key="3">
    <source>
        <dbReference type="Pfam" id="PF00149"/>
    </source>
</evidence>
<dbReference type="PANTHER" id="PTHR34597">
    <property type="entry name" value="SLR1661 PROTEIN"/>
    <property type="match status" value="1"/>
</dbReference>
<proteinExistence type="predicted"/>
<protein>
    <submittedName>
        <fullName evidence="5">Calcineurin-like phosphoesterase</fullName>
    </submittedName>
</protein>
<dbReference type="InterPro" id="IPR000184">
    <property type="entry name" value="Bac_surfAg_D15"/>
</dbReference>
<evidence type="ECO:0000313" key="6">
    <source>
        <dbReference type="Proteomes" id="UP000185003"/>
    </source>
</evidence>
<organism evidence="5 6">
    <name type="scientific">Chitinophaga niabensis</name>
    <dbReference type="NCBI Taxonomy" id="536979"/>
    <lineage>
        <taxon>Bacteria</taxon>
        <taxon>Pseudomonadati</taxon>
        <taxon>Bacteroidota</taxon>
        <taxon>Chitinophagia</taxon>
        <taxon>Chitinophagales</taxon>
        <taxon>Chitinophagaceae</taxon>
        <taxon>Chitinophaga</taxon>
    </lineage>
</organism>
<feature type="domain" description="Bacterial surface antigen (D15)" evidence="4">
    <location>
        <begin position="985"/>
        <end position="1190"/>
    </location>
</feature>